<protein>
    <submittedName>
        <fullName evidence="2">HAD family hydrolase</fullName>
        <ecNumber evidence="2">3.-.-.-</ecNumber>
        <ecNumber evidence="2">3.1.3.-</ecNumber>
    </submittedName>
</protein>
<dbReference type="PANTHER" id="PTHR10000:SF8">
    <property type="entry name" value="HAD SUPERFAMILY HYDROLASE-LIKE, TYPE 3"/>
    <property type="match status" value="1"/>
</dbReference>
<reference evidence="2 3" key="1">
    <citation type="submission" date="2024-08" db="EMBL/GenBank/DDBJ databases">
        <title>Clostridium lapicellarii sp. nov., and Clostridium renhuaiense sp. nov., two species isolated from the mud in a fermentation cellar used for producing sauce-flavour Chinese liquors.</title>
        <authorList>
            <person name="Yang F."/>
            <person name="Wang H."/>
            <person name="Chen L.Q."/>
            <person name="Zhou N."/>
            <person name="Lu J.J."/>
            <person name="Pu X.X."/>
            <person name="Wan B."/>
            <person name="Wang L."/>
            <person name="Liu S.J."/>
        </authorList>
    </citation>
    <scope>NUCLEOTIDE SEQUENCE [LARGE SCALE GENOMIC DNA]</scope>
    <source>
        <strain evidence="2 3">MT-113</strain>
    </source>
</reference>
<keyword evidence="2" id="KW-0378">Hydrolase</keyword>
<dbReference type="NCBIfam" id="TIGR01484">
    <property type="entry name" value="HAD-SF-IIB"/>
    <property type="match status" value="1"/>
</dbReference>
<dbReference type="Proteomes" id="UP001565220">
    <property type="component" value="Unassembled WGS sequence"/>
</dbReference>
<dbReference type="SUPFAM" id="SSF56784">
    <property type="entry name" value="HAD-like"/>
    <property type="match status" value="1"/>
</dbReference>
<dbReference type="Pfam" id="PF08282">
    <property type="entry name" value="Hydrolase_3"/>
    <property type="match status" value="1"/>
</dbReference>
<dbReference type="RefSeq" id="WP_369869133.1">
    <property type="nucleotide sequence ID" value="NZ_JBGFFE010000017.1"/>
</dbReference>
<evidence type="ECO:0000313" key="3">
    <source>
        <dbReference type="Proteomes" id="UP001565220"/>
    </source>
</evidence>
<comment type="caution">
    <text evidence="2">The sequence shown here is derived from an EMBL/GenBank/DDBJ whole genome shotgun (WGS) entry which is preliminary data.</text>
</comment>
<accession>A0ABV4DZ96</accession>
<gene>
    <name evidence="2" type="ORF">AB8S09_11250</name>
</gene>
<dbReference type="InterPro" id="IPR036412">
    <property type="entry name" value="HAD-like_sf"/>
</dbReference>
<evidence type="ECO:0000256" key="1">
    <source>
        <dbReference type="SAM" id="MobiDB-lite"/>
    </source>
</evidence>
<dbReference type="PANTHER" id="PTHR10000">
    <property type="entry name" value="PHOSPHOSERINE PHOSPHATASE"/>
    <property type="match status" value="1"/>
</dbReference>
<organism evidence="2 3">
    <name type="scientific">Clostridium lapidicellarium</name>
    <dbReference type="NCBI Taxonomy" id="3240931"/>
    <lineage>
        <taxon>Bacteria</taxon>
        <taxon>Bacillati</taxon>
        <taxon>Bacillota</taxon>
        <taxon>Clostridia</taxon>
        <taxon>Eubacteriales</taxon>
        <taxon>Clostridiaceae</taxon>
        <taxon>Clostridium</taxon>
    </lineage>
</organism>
<dbReference type="EC" id="3.1.3.-" evidence="2"/>
<evidence type="ECO:0000313" key="2">
    <source>
        <dbReference type="EMBL" id="MEY8764208.1"/>
    </source>
</evidence>
<dbReference type="InterPro" id="IPR006379">
    <property type="entry name" value="HAD-SF_hydro_IIB"/>
</dbReference>
<dbReference type="Gene3D" id="3.30.1240.10">
    <property type="match status" value="1"/>
</dbReference>
<dbReference type="Gene3D" id="3.40.50.1000">
    <property type="entry name" value="HAD superfamily/HAD-like"/>
    <property type="match status" value="1"/>
</dbReference>
<sequence>MNLYISDLDGTLMNSKQLISKRSASIINGLISSGLKFTAATARSYESSENILKPLNLNLPVILNNGVFIYDPVSGKNVVENYMDNSSAKFVLEYYESRGICPFVSAVNLKGDKKLFYRGISNRGQEIYINSRKAQKDSRLTLIDRSLPLESYSVVNIFAIEKKERLDGAYALFKDKLDVSCQYTEEIYSRGFFWLEVTNPRGNKGLAGGFLKKYLKADKLICFGDNLNDVPLFKVSDEKYAVKNAYPQLKNLATGIIGRNDEDGVAEFLLKSSAAAKYRVDRQPSENAGKSRVDRQPPGVVNKL</sequence>
<keyword evidence="3" id="KW-1185">Reference proteome</keyword>
<dbReference type="InterPro" id="IPR023214">
    <property type="entry name" value="HAD_sf"/>
</dbReference>
<dbReference type="EC" id="3.-.-.-" evidence="2"/>
<dbReference type="EMBL" id="JBGFFE010000017">
    <property type="protein sequence ID" value="MEY8764208.1"/>
    <property type="molecule type" value="Genomic_DNA"/>
</dbReference>
<feature type="compositionally biased region" description="Basic and acidic residues" evidence="1">
    <location>
        <begin position="280"/>
        <end position="295"/>
    </location>
</feature>
<dbReference type="GO" id="GO:0016787">
    <property type="term" value="F:hydrolase activity"/>
    <property type="evidence" value="ECO:0007669"/>
    <property type="project" value="UniProtKB-KW"/>
</dbReference>
<name>A0ABV4DZ96_9CLOT</name>
<proteinExistence type="predicted"/>
<feature type="region of interest" description="Disordered" evidence="1">
    <location>
        <begin position="280"/>
        <end position="304"/>
    </location>
</feature>